<accession>A0A1D8U099</accession>
<evidence type="ECO:0000256" key="1">
    <source>
        <dbReference type="SAM" id="MobiDB-lite"/>
    </source>
</evidence>
<sequence>MINPQKQQPLSQSSDAGFTIMESLMAMLIITILMVGISPMIVLGVANRVQSRRVELAVQAARAYIDGVRSGAIAPPAKTEKMEAKDILKERKKLAEVGAPPSNFDCKKDKKDSYCNNDKSLYCVDLDEDDGCSKNSSRDLIIQAFRSIPADPDARDPEKTYFLGVRVYRADAFQGKENLKISQEGAKAKSRGPGFSDRKAPLFETTTEITTGTPSYSRFCQRLGGCNSNSGDSQD</sequence>
<feature type="region of interest" description="Disordered" evidence="1">
    <location>
        <begin position="183"/>
        <end position="202"/>
    </location>
</feature>
<evidence type="ECO:0000313" key="3">
    <source>
        <dbReference type="EMBL" id="AOX03234.1"/>
    </source>
</evidence>
<keyword evidence="2" id="KW-1133">Transmembrane helix</keyword>
<keyword evidence="2" id="KW-0472">Membrane</keyword>
<evidence type="ECO:0000313" key="4">
    <source>
        <dbReference type="Proteomes" id="UP000177870"/>
    </source>
</evidence>
<dbReference type="KEGG" id="mpro:BJP34_30730"/>
<dbReference type="Proteomes" id="UP000177870">
    <property type="component" value="Chromosome"/>
</dbReference>
<dbReference type="AlphaFoldDB" id="A0A1D8U099"/>
<name>A0A1D8U099_9CYAN</name>
<keyword evidence="2" id="KW-0812">Transmembrane</keyword>
<protein>
    <recommendedName>
        <fullName evidence="5">Prepilin-type N-terminal cleavage/methylation domain-containing protein</fullName>
    </recommendedName>
</protein>
<feature type="transmembrane region" description="Helical" evidence="2">
    <location>
        <begin position="24"/>
        <end position="46"/>
    </location>
</feature>
<organism evidence="3 4">
    <name type="scientific">Moorena producens PAL-8-15-08-1</name>
    <dbReference type="NCBI Taxonomy" id="1458985"/>
    <lineage>
        <taxon>Bacteria</taxon>
        <taxon>Bacillati</taxon>
        <taxon>Cyanobacteriota</taxon>
        <taxon>Cyanophyceae</taxon>
        <taxon>Coleofasciculales</taxon>
        <taxon>Coleofasciculaceae</taxon>
        <taxon>Moorena</taxon>
    </lineage>
</organism>
<proteinExistence type="predicted"/>
<dbReference type="RefSeq" id="WP_070395621.1">
    <property type="nucleotide sequence ID" value="NZ_CP017599.1"/>
</dbReference>
<dbReference type="InterPro" id="IPR012902">
    <property type="entry name" value="N_methyl_site"/>
</dbReference>
<gene>
    <name evidence="3" type="ORF">BJP34_30730</name>
</gene>
<dbReference type="NCBIfam" id="NF038303">
    <property type="entry name" value="EPS_HpsB"/>
    <property type="match status" value="1"/>
</dbReference>
<dbReference type="NCBIfam" id="TIGR02532">
    <property type="entry name" value="IV_pilin_GFxxxE"/>
    <property type="match status" value="1"/>
</dbReference>
<dbReference type="OrthoDB" id="468208at2"/>
<evidence type="ECO:0008006" key="5">
    <source>
        <dbReference type="Google" id="ProtNLM"/>
    </source>
</evidence>
<dbReference type="EMBL" id="CP017599">
    <property type="protein sequence ID" value="AOX03234.1"/>
    <property type="molecule type" value="Genomic_DNA"/>
</dbReference>
<reference evidence="4" key="1">
    <citation type="submission" date="2016-10" db="EMBL/GenBank/DDBJ databases">
        <title>Comparative genomics uncovers the prolific and rare metabolic potential of the cyanobacterial genus Moorea.</title>
        <authorList>
            <person name="Leao T."/>
            <person name="Castelao G."/>
            <person name="Korobeynikov A."/>
            <person name="Monroe E.A."/>
            <person name="Podell S."/>
            <person name="Glukhov E."/>
            <person name="Allen E."/>
            <person name="Gerwick W.H."/>
            <person name="Gerwick L."/>
        </authorList>
    </citation>
    <scope>NUCLEOTIDE SEQUENCE [LARGE SCALE GENOMIC DNA]</scope>
    <source>
        <strain evidence="4">PAL-8-15-08-1</strain>
    </source>
</reference>
<evidence type="ECO:0000256" key="2">
    <source>
        <dbReference type="SAM" id="Phobius"/>
    </source>
</evidence>
<dbReference type="STRING" id="1458985.BJP34_30730"/>